<keyword evidence="2" id="KW-1185">Reference proteome</keyword>
<gene>
    <name evidence="1" type="ORF">F4821DRAFT_260341</name>
</gene>
<protein>
    <submittedName>
        <fullName evidence="1">Uncharacterized protein</fullName>
    </submittedName>
</protein>
<sequence>MGYSKAVANPPVFHTPASMTGLSSTQRVTNMSDMAAETEAIQPSGPRCTLSFAFLHFTFGGACVLRLCDKNVFIDVSLPSCGNTRQATATPTIASSVAVINATVCAWNANVDPVRAISGIVWGLGIDSLPPVLYGRHVDTNVLGPADRKGRALIVANLNIMWTDAADDGTIDVATWALVAAIEKEVPALDALDAPLAAFNGVL</sequence>
<organism evidence="1 2">
    <name type="scientific">Hypoxylon rubiginosum</name>
    <dbReference type="NCBI Taxonomy" id="110542"/>
    <lineage>
        <taxon>Eukaryota</taxon>
        <taxon>Fungi</taxon>
        <taxon>Dikarya</taxon>
        <taxon>Ascomycota</taxon>
        <taxon>Pezizomycotina</taxon>
        <taxon>Sordariomycetes</taxon>
        <taxon>Xylariomycetidae</taxon>
        <taxon>Xylariales</taxon>
        <taxon>Hypoxylaceae</taxon>
        <taxon>Hypoxylon</taxon>
    </lineage>
</organism>
<evidence type="ECO:0000313" key="1">
    <source>
        <dbReference type="EMBL" id="KAI6086048.1"/>
    </source>
</evidence>
<proteinExistence type="predicted"/>
<evidence type="ECO:0000313" key="2">
    <source>
        <dbReference type="Proteomes" id="UP001497680"/>
    </source>
</evidence>
<reference evidence="1 2" key="1">
    <citation type="journal article" date="2022" name="New Phytol.">
        <title>Ecological generalism drives hyperdiversity of secondary metabolite gene clusters in xylarialean endophytes.</title>
        <authorList>
            <person name="Franco M.E.E."/>
            <person name="Wisecaver J.H."/>
            <person name="Arnold A.E."/>
            <person name="Ju Y.M."/>
            <person name="Slot J.C."/>
            <person name="Ahrendt S."/>
            <person name="Moore L.P."/>
            <person name="Eastman K.E."/>
            <person name="Scott K."/>
            <person name="Konkel Z."/>
            <person name="Mondo S.J."/>
            <person name="Kuo A."/>
            <person name="Hayes R.D."/>
            <person name="Haridas S."/>
            <person name="Andreopoulos B."/>
            <person name="Riley R."/>
            <person name="LaButti K."/>
            <person name="Pangilinan J."/>
            <person name="Lipzen A."/>
            <person name="Amirebrahimi M."/>
            <person name="Yan J."/>
            <person name="Adam C."/>
            <person name="Keymanesh K."/>
            <person name="Ng V."/>
            <person name="Louie K."/>
            <person name="Northen T."/>
            <person name="Drula E."/>
            <person name="Henrissat B."/>
            <person name="Hsieh H.M."/>
            <person name="Youens-Clark K."/>
            <person name="Lutzoni F."/>
            <person name="Miadlikowska J."/>
            <person name="Eastwood D.C."/>
            <person name="Hamelin R.C."/>
            <person name="Grigoriev I.V."/>
            <person name="U'Ren J.M."/>
        </authorList>
    </citation>
    <scope>NUCLEOTIDE SEQUENCE [LARGE SCALE GENOMIC DNA]</scope>
    <source>
        <strain evidence="1 2">ER1909</strain>
    </source>
</reference>
<accession>A0ACC0D0E6</accession>
<comment type="caution">
    <text evidence="1">The sequence shown here is derived from an EMBL/GenBank/DDBJ whole genome shotgun (WGS) entry which is preliminary data.</text>
</comment>
<dbReference type="EMBL" id="MU394319">
    <property type="protein sequence ID" value="KAI6086048.1"/>
    <property type="molecule type" value="Genomic_DNA"/>
</dbReference>
<name>A0ACC0D0E6_9PEZI</name>
<dbReference type="Proteomes" id="UP001497680">
    <property type="component" value="Unassembled WGS sequence"/>
</dbReference>